<organism evidence="1 2">
    <name type="scientific">Psychromarinibacter halotolerans</name>
    <dbReference type="NCBI Taxonomy" id="1775175"/>
    <lineage>
        <taxon>Bacteria</taxon>
        <taxon>Pseudomonadati</taxon>
        <taxon>Pseudomonadota</taxon>
        <taxon>Alphaproteobacteria</taxon>
        <taxon>Rhodobacterales</taxon>
        <taxon>Paracoccaceae</taxon>
        <taxon>Psychromarinibacter</taxon>
    </lineage>
</organism>
<dbReference type="RefSeq" id="WP_275631977.1">
    <property type="nucleotide sequence ID" value="NZ_JARGYD010000002.1"/>
</dbReference>
<comment type="caution">
    <text evidence="1">The sequence shown here is derived from an EMBL/GenBank/DDBJ whole genome shotgun (WGS) entry which is preliminary data.</text>
</comment>
<reference evidence="2" key="1">
    <citation type="journal article" date="2019" name="Int. J. Syst. Evol. Microbiol.">
        <title>The Global Catalogue of Microorganisms (GCM) 10K type strain sequencing project: providing services to taxonomists for standard genome sequencing and annotation.</title>
        <authorList>
            <consortium name="The Broad Institute Genomics Platform"/>
            <consortium name="The Broad Institute Genome Sequencing Center for Infectious Disease"/>
            <person name="Wu L."/>
            <person name="Ma J."/>
        </authorList>
    </citation>
    <scope>NUCLEOTIDE SEQUENCE [LARGE SCALE GENOMIC DNA]</scope>
    <source>
        <strain evidence="2">KCTC 52366</strain>
    </source>
</reference>
<evidence type="ECO:0000313" key="1">
    <source>
        <dbReference type="EMBL" id="MFC3141772.1"/>
    </source>
</evidence>
<evidence type="ECO:0000313" key="2">
    <source>
        <dbReference type="Proteomes" id="UP001595632"/>
    </source>
</evidence>
<sequence>MFTEYRIDRSSRITWVCRNWDESTTRNGATRLTSASVIGRRLWDFVSGRDTREYLEALFHWSRGHDVPLHIAYRCDMPDEERYYRMSVCSTGPDEVGVSHRLLQRIAAPDPPQFSSHDGQESSARCSVCCRYKIGDTWVDPYRTGQHMRMSGPFTVCGECRNTALETIRLSLSADISKRQGPHSP</sequence>
<name>A0ABV7GPU4_9RHOB</name>
<dbReference type="EMBL" id="JBHRTB010000010">
    <property type="protein sequence ID" value="MFC3141772.1"/>
    <property type="molecule type" value="Genomic_DNA"/>
</dbReference>
<accession>A0ABV7GPU4</accession>
<keyword evidence="2" id="KW-1185">Reference proteome</keyword>
<dbReference type="Proteomes" id="UP001595632">
    <property type="component" value="Unassembled WGS sequence"/>
</dbReference>
<protein>
    <submittedName>
        <fullName evidence="1">Uncharacterized protein</fullName>
    </submittedName>
</protein>
<gene>
    <name evidence="1" type="ORF">ACFOGP_03580</name>
</gene>
<proteinExistence type="predicted"/>